<evidence type="ECO:0000313" key="3">
    <source>
        <dbReference type="Proteomes" id="UP000316855"/>
    </source>
</evidence>
<dbReference type="Proteomes" id="UP000316855">
    <property type="component" value="Chromosome"/>
</dbReference>
<sequence length="98" mass="11012">MRIYVDDERRAPTGWQQVRRPQEAIEFLKIGAVRELSLGNDARGTGDEVLRWIQEAVSTCDFDPPVIVVHTVNPAARNRLTNGIRTIQLMTECCCGAD</sequence>
<dbReference type="EMBL" id="CP036343">
    <property type="protein sequence ID" value="QDT89609.1"/>
    <property type="molecule type" value="Genomic_DNA"/>
</dbReference>
<feature type="domain" description="Cyclic-phosphate processing Receiver" evidence="1">
    <location>
        <begin position="1"/>
        <end position="84"/>
    </location>
</feature>
<evidence type="ECO:0000259" key="1">
    <source>
        <dbReference type="Pfam" id="PF20274"/>
    </source>
</evidence>
<dbReference type="InterPro" id="IPR046909">
    <property type="entry name" value="cREC_REC"/>
</dbReference>
<dbReference type="RefSeq" id="WP_145224978.1">
    <property type="nucleotide sequence ID" value="NZ_CP036343.1"/>
</dbReference>
<proteinExistence type="predicted"/>
<dbReference type="AlphaFoldDB" id="A0A517V9C9"/>
<keyword evidence="3" id="KW-1185">Reference proteome</keyword>
<accession>A0A517V9C9</accession>
<name>A0A517V9C9_9PLAN</name>
<dbReference type="Pfam" id="PF20274">
    <property type="entry name" value="cREC_REC"/>
    <property type="match status" value="1"/>
</dbReference>
<organism evidence="2 3">
    <name type="scientific">Gimesia algae</name>
    <dbReference type="NCBI Taxonomy" id="2527971"/>
    <lineage>
        <taxon>Bacteria</taxon>
        <taxon>Pseudomonadati</taxon>
        <taxon>Planctomycetota</taxon>
        <taxon>Planctomycetia</taxon>
        <taxon>Planctomycetales</taxon>
        <taxon>Planctomycetaceae</taxon>
        <taxon>Gimesia</taxon>
    </lineage>
</organism>
<dbReference type="KEGG" id="gax:Pan161_12410"/>
<dbReference type="OrthoDB" id="5124760at2"/>
<evidence type="ECO:0000313" key="2">
    <source>
        <dbReference type="EMBL" id="QDT89609.1"/>
    </source>
</evidence>
<protein>
    <recommendedName>
        <fullName evidence="1">Cyclic-phosphate processing Receiver domain-containing protein</fullName>
    </recommendedName>
</protein>
<reference evidence="2 3" key="1">
    <citation type="submission" date="2019-02" db="EMBL/GenBank/DDBJ databases">
        <title>Deep-cultivation of Planctomycetes and their phenomic and genomic characterization uncovers novel biology.</title>
        <authorList>
            <person name="Wiegand S."/>
            <person name="Jogler M."/>
            <person name="Boedeker C."/>
            <person name="Pinto D."/>
            <person name="Vollmers J."/>
            <person name="Rivas-Marin E."/>
            <person name="Kohn T."/>
            <person name="Peeters S.H."/>
            <person name="Heuer A."/>
            <person name="Rast P."/>
            <person name="Oberbeckmann S."/>
            <person name="Bunk B."/>
            <person name="Jeske O."/>
            <person name="Meyerdierks A."/>
            <person name="Storesund J.E."/>
            <person name="Kallscheuer N."/>
            <person name="Luecker S."/>
            <person name="Lage O.M."/>
            <person name="Pohl T."/>
            <person name="Merkel B.J."/>
            <person name="Hornburger P."/>
            <person name="Mueller R.-W."/>
            <person name="Bruemmer F."/>
            <person name="Labrenz M."/>
            <person name="Spormann A.M."/>
            <person name="Op den Camp H."/>
            <person name="Overmann J."/>
            <person name="Amann R."/>
            <person name="Jetten M.S.M."/>
            <person name="Mascher T."/>
            <person name="Medema M.H."/>
            <person name="Devos D.P."/>
            <person name="Kaster A.-K."/>
            <person name="Ovreas L."/>
            <person name="Rohde M."/>
            <person name="Galperin M.Y."/>
            <person name="Jogler C."/>
        </authorList>
    </citation>
    <scope>NUCLEOTIDE SEQUENCE [LARGE SCALE GENOMIC DNA]</scope>
    <source>
        <strain evidence="2 3">Pan161</strain>
    </source>
</reference>
<gene>
    <name evidence="2" type="ORF">Pan161_12410</name>
</gene>